<name>A0ACB8A745_9AGAM</name>
<keyword evidence="2" id="KW-1185">Reference proteome</keyword>
<comment type="caution">
    <text evidence="1">The sequence shown here is derived from an EMBL/GenBank/DDBJ whole genome shotgun (WGS) entry which is preliminary data.</text>
</comment>
<organism evidence="1 2">
    <name type="scientific">Hygrophoropsis aurantiaca</name>
    <dbReference type="NCBI Taxonomy" id="72124"/>
    <lineage>
        <taxon>Eukaryota</taxon>
        <taxon>Fungi</taxon>
        <taxon>Dikarya</taxon>
        <taxon>Basidiomycota</taxon>
        <taxon>Agaricomycotina</taxon>
        <taxon>Agaricomycetes</taxon>
        <taxon>Agaricomycetidae</taxon>
        <taxon>Boletales</taxon>
        <taxon>Coniophorineae</taxon>
        <taxon>Hygrophoropsidaceae</taxon>
        <taxon>Hygrophoropsis</taxon>
    </lineage>
</organism>
<sequence>MSTSASPELEEDPSPASHLPIKTFKGHTDTVLSVRYFKNGKWMASQSRDGTVRIWDVESGNQIGKSLAQKKPARSMDISPNDQKLAIGKREWITLLDLESGKAQLVWRTNQGQTDGLCVAFLPGGTMIAARHISARGIVFLDVDSGECVKELHLGKTFTRLAFSPDESRLAVVLFSQVEAFDVASGETVCGPFAGFNSFSSVIWTSDGQQIITASDSTESVRLWDYRTGREVDGPKTGPGSLHIALSPDGRLLGSRVRGTIRLWDLSARQQLGNPLRTQTKSWLFSFAWSPDGQAVVAGDFGRTGDIYLWDISPFVPVDSDQVTLSTSRSRPNSISSDILNLAAGPPPTSPPPQHLELNTSPASGEDENWEYFTDESFDSVLDLPADGKHLAQRRKRRRRRAAPVAEASASPHPISVVPNPHTIPNFPNNPRQKQAPAPPSPEEPASDAHTEPGGSSSPSHAPTKTRLWGQALTLLKWTRTHKKPRKDCDEPHKTPPDHSASPTSGPGTPFKPSAHNAKASNTAPDSSLPSLFSRVRARFSRDKRTPEEIEMRPPQEIHLPKYSRVTKVALAEADARLYTPKQKKEPEPEDSDDAASEESIRDDGCLNAICFCEYLKWRKYRRELRKEEQQRQERRERKGQERQEQERLAQQHEQVQDQVNGENKLVGVSSA</sequence>
<protein>
    <submittedName>
        <fullName evidence="1">Quinon protein alcohol dehydrogenase-like superfamily</fullName>
    </submittedName>
</protein>
<accession>A0ACB8A745</accession>
<evidence type="ECO:0000313" key="1">
    <source>
        <dbReference type="EMBL" id="KAH7908884.1"/>
    </source>
</evidence>
<evidence type="ECO:0000313" key="2">
    <source>
        <dbReference type="Proteomes" id="UP000790377"/>
    </source>
</evidence>
<dbReference type="Proteomes" id="UP000790377">
    <property type="component" value="Unassembled WGS sequence"/>
</dbReference>
<reference evidence="1" key="1">
    <citation type="journal article" date="2021" name="New Phytol.">
        <title>Evolutionary innovations through gain and loss of genes in the ectomycorrhizal Boletales.</title>
        <authorList>
            <person name="Wu G."/>
            <person name="Miyauchi S."/>
            <person name="Morin E."/>
            <person name="Kuo A."/>
            <person name="Drula E."/>
            <person name="Varga T."/>
            <person name="Kohler A."/>
            <person name="Feng B."/>
            <person name="Cao Y."/>
            <person name="Lipzen A."/>
            <person name="Daum C."/>
            <person name="Hundley H."/>
            <person name="Pangilinan J."/>
            <person name="Johnson J."/>
            <person name="Barry K."/>
            <person name="LaButti K."/>
            <person name="Ng V."/>
            <person name="Ahrendt S."/>
            <person name="Min B."/>
            <person name="Choi I.G."/>
            <person name="Park H."/>
            <person name="Plett J.M."/>
            <person name="Magnuson J."/>
            <person name="Spatafora J.W."/>
            <person name="Nagy L.G."/>
            <person name="Henrissat B."/>
            <person name="Grigoriev I.V."/>
            <person name="Yang Z.L."/>
            <person name="Xu J."/>
            <person name="Martin F.M."/>
        </authorList>
    </citation>
    <scope>NUCLEOTIDE SEQUENCE</scope>
    <source>
        <strain evidence="1">ATCC 28755</strain>
    </source>
</reference>
<dbReference type="EMBL" id="MU267791">
    <property type="protein sequence ID" value="KAH7908884.1"/>
    <property type="molecule type" value="Genomic_DNA"/>
</dbReference>
<gene>
    <name evidence="1" type="ORF">BJ138DRAFT_1128082</name>
</gene>
<proteinExistence type="predicted"/>